<dbReference type="AlphaFoldDB" id="A0AA97M128"/>
<keyword evidence="1" id="KW-0812">Transmembrane</keyword>
<evidence type="ECO:0000313" key="2">
    <source>
        <dbReference type="EMBL" id="UOE21681.1"/>
    </source>
</evidence>
<protein>
    <submittedName>
        <fullName evidence="2">Uncharacterized protein</fullName>
    </submittedName>
</protein>
<keyword evidence="1" id="KW-1133">Transmembrane helix</keyword>
<proteinExistence type="predicted"/>
<dbReference type="RefSeq" id="WP_157129777.1">
    <property type="nucleotide sequence ID" value="NZ_CP063196.1"/>
</dbReference>
<evidence type="ECO:0000313" key="3">
    <source>
        <dbReference type="Proteomes" id="UP000265719"/>
    </source>
</evidence>
<dbReference type="Proteomes" id="UP000265719">
    <property type="component" value="Chromosome"/>
</dbReference>
<reference evidence="2" key="1">
    <citation type="submission" date="2020-10" db="EMBL/GenBank/DDBJ databases">
        <title>De novo genome project of the cellulose decomposer Thermobifida halotolerans type strain.</title>
        <authorList>
            <person name="Nagy I."/>
            <person name="Horvath B."/>
            <person name="Kukolya J."/>
            <person name="Nagy I."/>
            <person name="Orsini M."/>
        </authorList>
    </citation>
    <scope>NUCLEOTIDE SEQUENCE</scope>
    <source>
        <strain evidence="2">DSM 44931</strain>
    </source>
</reference>
<gene>
    <name evidence="2" type="ORF">NI17_011595</name>
</gene>
<accession>A0AA97M128</accession>
<keyword evidence="1" id="KW-0472">Membrane</keyword>
<sequence>MLKPGFHGIGLVVLVCAVTLTELAGLLSGQPRLPRRDPTCRYWPL</sequence>
<name>A0AA97M128_9ACTN</name>
<dbReference type="KEGG" id="thao:NI17_011595"/>
<feature type="transmembrane region" description="Helical" evidence="1">
    <location>
        <begin position="6"/>
        <end position="27"/>
    </location>
</feature>
<organism evidence="2 3">
    <name type="scientific">Thermobifida halotolerans</name>
    <dbReference type="NCBI Taxonomy" id="483545"/>
    <lineage>
        <taxon>Bacteria</taxon>
        <taxon>Bacillati</taxon>
        <taxon>Actinomycetota</taxon>
        <taxon>Actinomycetes</taxon>
        <taxon>Streptosporangiales</taxon>
        <taxon>Nocardiopsidaceae</taxon>
        <taxon>Thermobifida</taxon>
    </lineage>
</organism>
<dbReference type="EMBL" id="CP063196">
    <property type="protein sequence ID" value="UOE21681.1"/>
    <property type="molecule type" value="Genomic_DNA"/>
</dbReference>
<keyword evidence="3" id="KW-1185">Reference proteome</keyword>
<evidence type="ECO:0000256" key="1">
    <source>
        <dbReference type="SAM" id="Phobius"/>
    </source>
</evidence>